<reference evidence="1 2" key="1">
    <citation type="journal article" date="2015" name="Microbes Environ.">
        <title>Distribution and evolution of nitrogen fixation genes in the phylum bacteroidetes.</title>
        <authorList>
            <person name="Inoue J."/>
            <person name="Oshima K."/>
            <person name="Suda W."/>
            <person name="Sakamoto M."/>
            <person name="Iino T."/>
            <person name="Noda S."/>
            <person name="Hongoh Y."/>
            <person name="Hattori M."/>
            <person name="Ohkuma M."/>
        </authorList>
    </citation>
    <scope>NUCLEOTIDE SEQUENCE [LARGE SCALE GENOMIC DNA]</scope>
    <source>
        <strain evidence="1 2">JCM 15093</strain>
    </source>
</reference>
<organism evidence="1 2">
    <name type="scientific">Bacteroides graminisolvens DSM 19988 = JCM 15093</name>
    <dbReference type="NCBI Taxonomy" id="1121097"/>
    <lineage>
        <taxon>Bacteria</taxon>
        <taxon>Pseudomonadati</taxon>
        <taxon>Bacteroidota</taxon>
        <taxon>Bacteroidia</taxon>
        <taxon>Bacteroidales</taxon>
        <taxon>Bacteroidaceae</taxon>
        <taxon>Bacteroides</taxon>
    </lineage>
</organism>
<evidence type="ECO:0000313" key="1">
    <source>
        <dbReference type="EMBL" id="GAK38164.1"/>
    </source>
</evidence>
<comment type="caution">
    <text evidence="1">The sequence shown here is derived from an EMBL/GenBank/DDBJ whole genome shotgun (WGS) entry which is preliminary data.</text>
</comment>
<sequence>MAQAHGCNSCKLTYIAKLVHTLNNIRLMKYLIGMFLILSSCTMSKELNTVKYSPKAHLKYLLDVPKGYEIKGYEVTVEKERRYVYKDSSFVYITNFRKTHNYENIKSLGDSVLQLRFQNEELTKQVNELLEKKQVAVLPDTFELSGVNSKLLFWKDVKIGRVSIGYDNVPKEKKELFDKSLKTLKMK</sequence>
<protein>
    <submittedName>
        <fullName evidence="1">Uncharacterized protein</fullName>
    </submittedName>
</protein>
<dbReference type="EMBL" id="BAJS01000040">
    <property type="protein sequence ID" value="GAK38164.1"/>
    <property type="molecule type" value="Genomic_DNA"/>
</dbReference>
<keyword evidence="2" id="KW-1185">Reference proteome</keyword>
<name>A0A069DCV3_9BACE</name>
<evidence type="ECO:0000313" key="2">
    <source>
        <dbReference type="Proteomes" id="UP000027601"/>
    </source>
</evidence>
<dbReference type="AlphaFoldDB" id="A0A069DCV3"/>
<proteinExistence type="predicted"/>
<accession>A0A069DCV3</accession>
<gene>
    <name evidence="1" type="ORF">JCM15093_3480</name>
</gene>
<dbReference type="Proteomes" id="UP000027601">
    <property type="component" value="Unassembled WGS sequence"/>
</dbReference>